<evidence type="ECO:0000313" key="2">
    <source>
        <dbReference type="EMBL" id="NWJ45883.1"/>
    </source>
</evidence>
<dbReference type="PANTHER" id="PTHR43424:SF1">
    <property type="entry name" value="LOCUS PUTATIVE PROTEIN 1-RELATED"/>
    <property type="match status" value="1"/>
</dbReference>
<dbReference type="Proteomes" id="UP000521676">
    <property type="component" value="Unassembled WGS sequence"/>
</dbReference>
<feature type="transmembrane region" description="Helical" evidence="1">
    <location>
        <begin position="149"/>
        <end position="169"/>
    </location>
</feature>
<evidence type="ECO:0000313" key="4">
    <source>
        <dbReference type="Proteomes" id="UP000521676"/>
    </source>
</evidence>
<proteinExistence type="predicted"/>
<reference evidence="2 4" key="1">
    <citation type="submission" date="2020-06" db="EMBL/GenBank/DDBJ databases">
        <title>Anoxygenic phototrophic Chloroflexota member uses a Type I reaction center.</title>
        <authorList>
            <person name="Tsuji J.M."/>
            <person name="Shaw N.A."/>
            <person name="Nagashima S."/>
            <person name="Venkiteswaran J."/>
            <person name="Schiff S.L."/>
            <person name="Hanada S."/>
            <person name="Tank M."/>
            <person name="Neufeld J.D."/>
        </authorList>
    </citation>
    <scope>NUCLEOTIDE SEQUENCE [LARGE SCALE GENOMIC DNA]</scope>
    <source>
        <strain evidence="2">L227-S17</strain>
    </source>
</reference>
<evidence type="ECO:0000313" key="5">
    <source>
        <dbReference type="Proteomes" id="UP001431572"/>
    </source>
</evidence>
<feature type="transmembrane region" description="Helical" evidence="1">
    <location>
        <begin position="333"/>
        <end position="353"/>
    </location>
</feature>
<protein>
    <submittedName>
        <fullName evidence="2">Flippase</fullName>
    </submittedName>
</protein>
<organism evidence="2 4">
    <name type="scientific">Candidatus Chlorohelix allophototropha</name>
    <dbReference type="NCBI Taxonomy" id="3003348"/>
    <lineage>
        <taxon>Bacteria</taxon>
        <taxon>Bacillati</taxon>
        <taxon>Chloroflexota</taxon>
        <taxon>Chloroflexia</taxon>
        <taxon>Candidatus Chloroheliales</taxon>
        <taxon>Candidatus Chloroheliaceae</taxon>
        <taxon>Candidatus Chlorohelix</taxon>
    </lineage>
</organism>
<feature type="transmembrane region" description="Helical" evidence="1">
    <location>
        <begin position="420"/>
        <end position="446"/>
    </location>
</feature>
<feature type="transmembrane region" description="Helical" evidence="1">
    <location>
        <begin position="20"/>
        <end position="42"/>
    </location>
</feature>
<name>A0A8T7LY19_9CHLR</name>
<dbReference type="PANTHER" id="PTHR43424">
    <property type="entry name" value="LOCUS PUTATIVE PROTEIN 1-RELATED"/>
    <property type="match status" value="1"/>
</dbReference>
<feature type="transmembrane region" description="Helical" evidence="1">
    <location>
        <begin position="123"/>
        <end position="143"/>
    </location>
</feature>
<dbReference type="EMBL" id="CP128399">
    <property type="protein sequence ID" value="WJW67747.1"/>
    <property type="molecule type" value="Genomic_DNA"/>
</dbReference>
<evidence type="ECO:0000256" key="1">
    <source>
        <dbReference type="SAM" id="Phobius"/>
    </source>
</evidence>
<gene>
    <name evidence="2" type="ORF">HXX08_08395</name>
    <name evidence="3" type="ORF">OZ401_001022</name>
</gene>
<feature type="transmembrane region" description="Helical" evidence="1">
    <location>
        <begin position="190"/>
        <end position="207"/>
    </location>
</feature>
<dbReference type="Proteomes" id="UP001431572">
    <property type="component" value="Chromosome 1"/>
</dbReference>
<dbReference type="Pfam" id="PF13440">
    <property type="entry name" value="Polysacc_synt_3"/>
    <property type="match status" value="1"/>
</dbReference>
<feature type="transmembrane region" description="Helical" evidence="1">
    <location>
        <begin position="92"/>
        <end position="111"/>
    </location>
</feature>
<dbReference type="CDD" id="cd13128">
    <property type="entry name" value="MATE_Wzx_like"/>
    <property type="match status" value="1"/>
</dbReference>
<accession>A0A8T7LY19</accession>
<keyword evidence="5" id="KW-1185">Reference proteome</keyword>
<evidence type="ECO:0000313" key="3">
    <source>
        <dbReference type="EMBL" id="WJW67747.1"/>
    </source>
</evidence>
<feature type="transmembrane region" description="Helical" evidence="1">
    <location>
        <begin position="270"/>
        <end position="290"/>
    </location>
</feature>
<reference evidence="3" key="2">
    <citation type="journal article" date="2024" name="Nature">
        <title>Anoxygenic phototroph of the Chloroflexota uses a type I reaction centre.</title>
        <authorList>
            <person name="Tsuji J.M."/>
            <person name="Shaw N.A."/>
            <person name="Nagashima S."/>
            <person name="Venkiteswaran J.J."/>
            <person name="Schiff S.L."/>
            <person name="Watanabe T."/>
            <person name="Fukui M."/>
            <person name="Hanada S."/>
            <person name="Tank M."/>
            <person name="Neufeld J.D."/>
        </authorList>
    </citation>
    <scope>NUCLEOTIDE SEQUENCE</scope>
    <source>
        <strain evidence="3">L227-S17</strain>
    </source>
</reference>
<dbReference type="EMBL" id="JACATZ010000001">
    <property type="protein sequence ID" value="NWJ45883.1"/>
    <property type="molecule type" value="Genomic_DNA"/>
</dbReference>
<keyword evidence="1" id="KW-0812">Transmembrane</keyword>
<feature type="transmembrane region" description="Helical" evidence="1">
    <location>
        <begin position="302"/>
        <end position="326"/>
    </location>
</feature>
<feature type="transmembrane region" description="Helical" evidence="1">
    <location>
        <begin position="54"/>
        <end position="80"/>
    </location>
</feature>
<dbReference type="AlphaFoldDB" id="A0A8T7LY19"/>
<feature type="transmembrane region" description="Helical" evidence="1">
    <location>
        <begin position="227"/>
        <end position="249"/>
    </location>
</feature>
<feature type="transmembrane region" description="Helical" evidence="1">
    <location>
        <begin position="395"/>
        <end position="414"/>
    </location>
</feature>
<keyword evidence="1" id="KW-0472">Membrane</keyword>
<sequence length="466" mass="50649">MSIAYAIFVPRFLGPEGVGVLAIGWSISQIIMVLATLGNRMFLVKEVARNPERAHLLVGTAIVINVVLGALCWSSVVLVYSLFVTSSDLKTVLLLIAISSVLTISTGPIRAALQGMEKMQYSLYDSIFSNGLFTGMSILFAILGFGVVAIAAVGLITVIPSVLLNYWWFSRVSHITLKPGRETIKEVVKGGIGFFVMDITFQIYLYLDALMLSVMTSETVVGYYNVPTRLFGTLLFVPVIVGNAILPALCRMAQQDRDNQIQMTRNTLNFFIGISFPMAAGTTVLALPIINLLYSSAFEPSVPILIILGWCIIPTYLGIGVVQSLIAQDRQGVWAKVNVVSTIVNFVLNLGLITLTQNLWNNGAVGAGITLLISEIVTTGIGLKLLSKGTINRSFLLVLLRTLITTGVMVLVIWPLRELFFLLPIGVGVIVYGLVGIIVGLIPLSYMRMALSMPRQLFKRESPAQG</sequence>
<keyword evidence="1" id="KW-1133">Transmembrane helix</keyword>
<feature type="transmembrane region" description="Helical" evidence="1">
    <location>
        <begin position="359"/>
        <end position="383"/>
    </location>
</feature>
<dbReference type="InterPro" id="IPR052556">
    <property type="entry name" value="PolySynth_Transporter"/>
</dbReference>